<keyword evidence="2" id="KW-0547">Nucleotide-binding</keyword>
<keyword evidence="1" id="KW-0808">Transferase</keyword>
<reference evidence="6" key="1">
    <citation type="submission" date="2015-09" db="EMBL/GenBank/DDBJ databases">
        <title>Scylla olivacea transcriptome.</title>
        <authorList>
            <person name="Ikhwanuddin M."/>
        </authorList>
    </citation>
    <scope>NUCLEOTIDE SEQUENCE</scope>
</reference>
<dbReference type="PANTHER" id="PTHR44329">
    <property type="entry name" value="SERINE/THREONINE-PROTEIN KINASE TNNI3K-RELATED"/>
    <property type="match status" value="1"/>
</dbReference>
<dbReference type="PROSITE" id="PS50011">
    <property type="entry name" value="PROTEIN_KINASE_DOM"/>
    <property type="match status" value="1"/>
</dbReference>
<dbReference type="SUPFAM" id="SSF56112">
    <property type="entry name" value="Protein kinase-like (PK-like)"/>
    <property type="match status" value="1"/>
</dbReference>
<evidence type="ECO:0000259" key="5">
    <source>
        <dbReference type="PROSITE" id="PS50011"/>
    </source>
</evidence>
<proteinExistence type="predicted"/>
<accession>A0A0N7ZDJ2</accession>
<dbReference type="SMART" id="SM00220">
    <property type="entry name" value="S_TKc"/>
    <property type="match status" value="1"/>
</dbReference>
<dbReference type="PROSITE" id="PS00108">
    <property type="entry name" value="PROTEIN_KINASE_ST"/>
    <property type="match status" value="1"/>
</dbReference>
<dbReference type="InterPro" id="IPR011009">
    <property type="entry name" value="Kinase-like_dom_sf"/>
</dbReference>
<dbReference type="PANTHER" id="PTHR44329:SF288">
    <property type="entry name" value="MITOGEN-ACTIVATED PROTEIN KINASE KINASE KINASE 20"/>
    <property type="match status" value="1"/>
</dbReference>
<feature type="domain" description="Protein kinase" evidence="5">
    <location>
        <begin position="124"/>
        <end position="385"/>
    </location>
</feature>
<dbReference type="AlphaFoldDB" id="A0A0N7ZDJ2"/>
<keyword evidence="3" id="KW-0418">Kinase</keyword>
<dbReference type="InterPro" id="IPR000719">
    <property type="entry name" value="Prot_kinase_dom"/>
</dbReference>
<keyword evidence="4" id="KW-0067">ATP-binding</keyword>
<evidence type="ECO:0000256" key="3">
    <source>
        <dbReference type="ARBA" id="ARBA00022777"/>
    </source>
</evidence>
<dbReference type="EMBL" id="GDRN01035489">
    <property type="protein sequence ID" value="JAI67400.1"/>
    <property type="molecule type" value="Transcribed_RNA"/>
</dbReference>
<name>A0A0N7ZDJ2_SCYOL</name>
<dbReference type="InterPro" id="IPR008271">
    <property type="entry name" value="Ser/Thr_kinase_AS"/>
</dbReference>
<evidence type="ECO:0000256" key="1">
    <source>
        <dbReference type="ARBA" id="ARBA00022679"/>
    </source>
</evidence>
<dbReference type="Gene3D" id="1.10.510.10">
    <property type="entry name" value="Transferase(Phosphotransferase) domain 1"/>
    <property type="match status" value="1"/>
</dbReference>
<sequence>MGPRLVCLVKPDESGVCDLQETRLSKVRRCVLDTHQRNKQLLPQDSSVPQCVRYGSCRSHSVPPRLPLLCLHTDRGVPTIRLLHFPALNCRGLLNPLVKSRMESELDFLRRSVPFLSAEDLDSLEVGTDITPGSYAMVQTVTFRGRLAIRKVMLSDSFLELLLREARVLLQLAGAGGAPRVLAMCTEPPAILLEFVGATFREFLSECSDVAVLLDSLAKVCDQVHEIHENGFIHCDLKANNITVSGEWHNPDVHIIDFGLATPIGQPFDSKFAGIEFHSKRDYLQHWMSPEMKAGKRLRPSSDVYSLGVLMIRMTVIANDAGLTSAVTPLLMACTHPDPDKRPTLPDVAACLRDLRLKVLHKATPDPTASRWSRDTAVLLGNMWI</sequence>
<dbReference type="GO" id="GO:0005524">
    <property type="term" value="F:ATP binding"/>
    <property type="evidence" value="ECO:0007669"/>
    <property type="project" value="UniProtKB-KW"/>
</dbReference>
<dbReference type="Pfam" id="PF00069">
    <property type="entry name" value="Pkinase"/>
    <property type="match status" value="1"/>
</dbReference>
<dbReference type="GO" id="GO:0004674">
    <property type="term" value="F:protein serine/threonine kinase activity"/>
    <property type="evidence" value="ECO:0007669"/>
    <property type="project" value="TreeGrafter"/>
</dbReference>
<evidence type="ECO:0000256" key="4">
    <source>
        <dbReference type="ARBA" id="ARBA00022840"/>
    </source>
</evidence>
<organism evidence="6">
    <name type="scientific">Scylla olivacea</name>
    <name type="common">Orange mud crab</name>
    <name type="synonym">Cancer olivacea</name>
    <dbReference type="NCBI Taxonomy" id="85551"/>
    <lineage>
        <taxon>Eukaryota</taxon>
        <taxon>Metazoa</taxon>
        <taxon>Ecdysozoa</taxon>
        <taxon>Arthropoda</taxon>
        <taxon>Crustacea</taxon>
        <taxon>Multicrustacea</taxon>
        <taxon>Malacostraca</taxon>
        <taxon>Eumalacostraca</taxon>
        <taxon>Eucarida</taxon>
        <taxon>Decapoda</taxon>
        <taxon>Pleocyemata</taxon>
        <taxon>Brachyura</taxon>
        <taxon>Eubrachyura</taxon>
        <taxon>Portunoidea</taxon>
        <taxon>Portunidae</taxon>
        <taxon>Portuninae</taxon>
        <taxon>Scylla</taxon>
    </lineage>
</organism>
<dbReference type="InterPro" id="IPR051681">
    <property type="entry name" value="Ser/Thr_Kinases-Pseudokinases"/>
</dbReference>
<protein>
    <recommendedName>
        <fullName evidence="5">Protein kinase domain-containing protein</fullName>
    </recommendedName>
</protein>
<evidence type="ECO:0000313" key="6">
    <source>
        <dbReference type="EMBL" id="JAI67400.1"/>
    </source>
</evidence>
<evidence type="ECO:0000256" key="2">
    <source>
        <dbReference type="ARBA" id="ARBA00022741"/>
    </source>
</evidence>